<evidence type="ECO:0000256" key="5">
    <source>
        <dbReference type="ARBA" id="ARBA00026097"/>
    </source>
</evidence>
<organism evidence="8 9">
    <name type="scientific">Aegilops tauschii subsp. strangulata</name>
    <name type="common">Goatgrass</name>
    <dbReference type="NCBI Taxonomy" id="200361"/>
    <lineage>
        <taxon>Eukaryota</taxon>
        <taxon>Viridiplantae</taxon>
        <taxon>Streptophyta</taxon>
        <taxon>Embryophyta</taxon>
        <taxon>Tracheophyta</taxon>
        <taxon>Spermatophyta</taxon>
        <taxon>Magnoliopsida</taxon>
        <taxon>Liliopsida</taxon>
        <taxon>Poales</taxon>
        <taxon>Poaceae</taxon>
        <taxon>BOP clade</taxon>
        <taxon>Pooideae</taxon>
        <taxon>Triticodae</taxon>
        <taxon>Triticeae</taxon>
        <taxon>Triticinae</taxon>
        <taxon>Aegilops</taxon>
    </lineage>
</organism>
<comment type="similarity">
    <text evidence="2">Belongs to the sterol desaturase family.</text>
</comment>
<dbReference type="InterPro" id="IPR045019">
    <property type="entry name" value="BETA-OHASE-like"/>
</dbReference>
<name>A0A453J0I3_AEGTS</name>
<dbReference type="PANTHER" id="PTHR31899">
    <property type="entry name" value="BETA-CAROTENE 3-HYDROXYLASE 1, CHLOROPLASTIC"/>
    <property type="match status" value="1"/>
</dbReference>
<dbReference type="GO" id="GO:0010291">
    <property type="term" value="F:beta-carotene 3-hydroxylase activity"/>
    <property type="evidence" value="ECO:0007669"/>
    <property type="project" value="UniProtKB-EC"/>
</dbReference>
<feature type="region of interest" description="Disordered" evidence="6">
    <location>
        <begin position="50"/>
        <end position="81"/>
    </location>
</feature>
<reference evidence="8" key="4">
    <citation type="submission" date="2019-03" db="UniProtKB">
        <authorList>
            <consortium name="EnsemblPlants"/>
        </authorList>
    </citation>
    <scope>IDENTIFICATION</scope>
</reference>
<evidence type="ECO:0000256" key="4">
    <source>
        <dbReference type="ARBA" id="ARBA00023002"/>
    </source>
</evidence>
<dbReference type="Proteomes" id="UP000015105">
    <property type="component" value="Chromosome 4D"/>
</dbReference>
<dbReference type="Gramene" id="AET4Gv20755100.11">
    <property type="protein sequence ID" value="AET4Gv20755100.11"/>
    <property type="gene ID" value="AET4Gv20755100"/>
</dbReference>
<dbReference type="EC" id="1.14.15.24" evidence="5"/>
<proteinExistence type="inferred from homology"/>
<keyword evidence="7" id="KW-0472">Membrane</keyword>
<evidence type="ECO:0000256" key="3">
    <source>
        <dbReference type="ARBA" id="ARBA00022746"/>
    </source>
</evidence>
<reference evidence="9" key="1">
    <citation type="journal article" date="2014" name="Science">
        <title>Ancient hybridizations among the ancestral genomes of bread wheat.</title>
        <authorList>
            <consortium name="International Wheat Genome Sequencing Consortium,"/>
            <person name="Marcussen T."/>
            <person name="Sandve S.R."/>
            <person name="Heier L."/>
            <person name="Spannagl M."/>
            <person name="Pfeifer M."/>
            <person name="Jakobsen K.S."/>
            <person name="Wulff B.B."/>
            <person name="Steuernagel B."/>
            <person name="Mayer K.F."/>
            <person name="Olsen O.A."/>
        </authorList>
    </citation>
    <scope>NUCLEOTIDE SEQUENCE [LARGE SCALE GENOMIC DNA]</scope>
    <source>
        <strain evidence="9">cv. AL8/78</strain>
    </source>
</reference>
<dbReference type="GO" id="GO:0016123">
    <property type="term" value="P:xanthophyll biosynthetic process"/>
    <property type="evidence" value="ECO:0007669"/>
    <property type="project" value="TreeGrafter"/>
</dbReference>
<evidence type="ECO:0000256" key="1">
    <source>
        <dbReference type="ARBA" id="ARBA00004508"/>
    </source>
</evidence>
<keyword evidence="7" id="KW-1133">Transmembrane helix</keyword>
<sequence length="301" mass="32493">MAVARLVAAPFPLAAARARVPPARLPFAPLSARPLSRRAAAPALRVASDGNGGLVPARPGQEAPEDAATAPARGAVSERAARKESERRTYLVAALMSSLGITSMAAAAVYYRFAWQMERQGGEIPVTEMLGTLALSVGAAVGMEFWARWAHRALWHASLWDMHESHHLPRDGPFELNDVFAIVNAVPAMALLAFGFFNRGLLPGLCFGAVRSRDHAVRDGLHVRPRRPGPPPLPRGPHRERALLPASRRRAPDPSHGQVRQRAIRAVPRPQGEQQISHSGPVLLIHGRICLEIGIGRSLVV</sequence>
<reference evidence="8" key="3">
    <citation type="journal article" date="2017" name="Nature">
        <title>Genome sequence of the progenitor of the wheat D genome Aegilops tauschii.</title>
        <authorList>
            <person name="Luo M.C."/>
            <person name="Gu Y.Q."/>
            <person name="Puiu D."/>
            <person name="Wang H."/>
            <person name="Twardziok S.O."/>
            <person name="Deal K.R."/>
            <person name="Huo N."/>
            <person name="Zhu T."/>
            <person name="Wang L."/>
            <person name="Wang Y."/>
            <person name="McGuire P.E."/>
            <person name="Liu S."/>
            <person name="Long H."/>
            <person name="Ramasamy R.K."/>
            <person name="Rodriguez J.C."/>
            <person name="Van S.L."/>
            <person name="Yuan L."/>
            <person name="Wang Z."/>
            <person name="Xia Z."/>
            <person name="Xiao L."/>
            <person name="Anderson O.D."/>
            <person name="Ouyang S."/>
            <person name="Liang Y."/>
            <person name="Zimin A.V."/>
            <person name="Pertea G."/>
            <person name="Qi P."/>
            <person name="Bennetzen J.L."/>
            <person name="Dai X."/>
            <person name="Dawson M.W."/>
            <person name="Muller H.G."/>
            <person name="Kugler K."/>
            <person name="Rivarola-Duarte L."/>
            <person name="Spannagl M."/>
            <person name="Mayer K.F.X."/>
            <person name="Lu F.H."/>
            <person name="Bevan M.W."/>
            <person name="Leroy P."/>
            <person name="Li P."/>
            <person name="You F.M."/>
            <person name="Sun Q."/>
            <person name="Liu Z."/>
            <person name="Lyons E."/>
            <person name="Wicker T."/>
            <person name="Salzberg S.L."/>
            <person name="Devos K.M."/>
            <person name="Dvorak J."/>
        </authorList>
    </citation>
    <scope>NUCLEOTIDE SEQUENCE [LARGE SCALE GENOMIC DNA]</scope>
    <source>
        <strain evidence="8">cv. AL8/78</strain>
    </source>
</reference>
<feature type="region of interest" description="Disordered" evidence="6">
    <location>
        <begin position="220"/>
        <end position="239"/>
    </location>
</feature>
<keyword evidence="4" id="KW-0560">Oxidoreductase</keyword>
<evidence type="ECO:0000313" key="8">
    <source>
        <dbReference type="EnsemblPlants" id="AET4Gv20755100.11"/>
    </source>
</evidence>
<accession>A0A453J0I3</accession>
<keyword evidence="7" id="KW-0812">Transmembrane</keyword>
<evidence type="ECO:0000256" key="2">
    <source>
        <dbReference type="ARBA" id="ARBA00009324"/>
    </source>
</evidence>
<dbReference type="GO" id="GO:0016119">
    <property type="term" value="P:carotene metabolic process"/>
    <property type="evidence" value="ECO:0007669"/>
    <property type="project" value="TreeGrafter"/>
</dbReference>
<dbReference type="GO" id="GO:0031969">
    <property type="term" value="C:chloroplast membrane"/>
    <property type="evidence" value="ECO:0007669"/>
    <property type="project" value="UniProtKB-SubCell"/>
</dbReference>
<comment type="subcellular location">
    <subcellularLocation>
        <location evidence="1">Plastid</location>
        <location evidence="1">Chloroplast membrane</location>
        <topology evidence="1">Multi-pass membrane protein</topology>
    </subcellularLocation>
</comment>
<feature type="transmembrane region" description="Helical" evidence="7">
    <location>
        <begin position="179"/>
        <end position="197"/>
    </location>
</feature>
<dbReference type="PANTHER" id="PTHR31899:SF9">
    <property type="entry name" value="BETA-CAROTENE 3-HYDROXYLASE 1, CHLOROPLASTIC"/>
    <property type="match status" value="1"/>
</dbReference>
<dbReference type="AlphaFoldDB" id="A0A453J0I3"/>
<evidence type="ECO:0000313" key="9">
    <source>
        <dbReference type="Proteomes" id="UP000015105"/>
    </source>
</evidence>
<reference evidence="8" key="5">
    <citation type="journal article" date="2021" name="G3 (Bethesda)">
        <title>Aegilops tauschii genome assembly Aet v5.0 features greater sequence contiguity and improved annotation.</title>
        <authorList>
            <person name="Wang L."/>
            <person name="Zhu T."/>
            <person name="Rodriguez J.C."/>
            <person name="Deal K.R."/>
            <person name="Dubcovsky J."/>
            <person name="McGuire P.E."/>
            <person name="Lux T."/>
            <person name="Spannagl M."/>
            <person name="Mayer K.F.X."/>
            <person name="Baldrich P."/>
            <person name="Meyers B.C."/>
            <person name="Huo N."/>
            <person name="Gu Y.Q."/>
            <person name="Zhou H."/>
            <person name="Devos K.M."/>
            <person name="Bennetzen J.L."/>
            <person name="Unver T."/>
            <person name="Budak H."/>
            <person name="Gulick P.J."/>
            <person name="Galiba G."/>
            <person name="Kalapos B."/>
            <person name="Nelson D.R."/>
            <person name="Li P."/>
            <person name="You F.M."/>
            <person name="Luo M.C."/>
            <person name="Dvorak J."/>
        </authorList>
    </citation>
    <scope>NUCLEOTIDE SEQUENCE [LARGE SCALE GENOMIC DNA]</scope>
    <source>
        <strain evidence="8">cv. AL8/78</strain>
    </source>
</reference>
<dbReference type="EnsemblPlants" id="AET4Gv20755100.11">
    <property type="protein sequence ID" value="AET4Gv20755100.11"/>
    <property type="gene ID" value="AET4Gv20755100"/>
</dbReference>
<dbReference type="STRING" id="200361.A0A453J0I3"/>
<protein>
    <recommendedName>
        <fullName evidence="5">beta-carotene 3-hydroxylase</fullName>
        <ecNumber evidence="5">1.14.15.24</ecNumber>
    </recommendedName>
</protein>
<keyword evidence="3" id="KW-0125">Carotenoid biosynthesis</keyword>
<keyword evidence="9" id="KW-1185">Reference proteome</keyword>
<evidence type="ECO:0000256" key="6">
    <source>
        <dbReference type="SAM" id="MobiDB-lite"/>
    </source>
</evidence>
<feature type="transmembrane region" description="Helical" evidence="7">
    <location>
        <begin position="90"/>
        <end position="114"/>
    </location>
</feature>
<evidence type="ECO:0000256" key="7">
    <source>
        <dbReference type="SAM" id="Phobius"/>
    </source>
</evidence>
<reference evidence="9" key="2">
    <citation type="journal article" date="2017" name="Nat. Plants">
        <title>The Aegilops tauschii genome reveals multiple impacts of transposons.</title>
        <authorList>
            <person name="Zhao G."/>
            <person name="Zou C."/>
            <person name="Li K."/>
            <person name="Wang K."/>
            <person name="Li T."/>
            <person name="Gao L."/>
            <person name="Zhang X."/>
            <person name="Wang H."/>
            <person name="Yang Z."/>
            <person name="Liu X."/>
            <person name="Jiang W."/>
            <person name="Mao L."/>
            <person name="Kong X."/>
            <person name="Jiao Y."/>
            <person name="Jia J."/>
        </authorList>
    </citation>
    <scope>NUCLEOTIDE SEQUENCE [LARGE SCALE GENOMIC DNA]</scope>
    <source>
        <strain evidence="9">cv. AL8/78</strain>
    </source>
</reference>